<dbReference type="EMBL" id="UZAF01021323">
    <property type="protein sequence ID" value="VDO77231.1"/>
    <property type="molecule type" value="Genomic_DNA"/>
</dbReference>
<keyword evidence="2" id="KW-1185">Reference proteome</keyword>
<accession>A0A3P7XS05</accession>
<sequence length="53" mass="6349">MRDAYELRILRVQTVSNHHHLHESTQIARAALLALDRLFRAVHEDFDYHGRLR</sequence>
<name>A0A3P7XS05_HAEPC</name>
<evidence type="ECO:0000313" key="1">
    <source>
        <dbReference type="EMBL" id="VDO77231.1"/>
    </source>
</evidence>
<dbReference type="Proteomes" id="UP000268014">
    <property type="component" value="Unassembled WGS sequence"/>
</dbReference>
<organism evidence="1 2">
    <name type="scientific">Haemonchus placei</name>
    <name type="common">Barber's pole worm</name>
    <dbReference type="NCBI Taxonomy" id="6290"/>
    <lineage>
        <taxon>Eukaryota</taxon>
        <taxon>Metazoa</taxon>
        <taxon>Ecdysozoa</taxon>
        <taxon>Nematoda</taxon>
        <taxon>Chromadorea</taxon>
        <taxon>Rhabditida</taxon>
        <taxon>Rhabditina</taxon>
        <taxon>Rhabditomorpha</taxon>
        <taxon>Strongyloidea</taxon>
        <taxon>Trichostrongylidae</taxon>
        <taxon>Haemonchus</taxon>
    </lineage>
</organism>
<evidence type="ECO:0000313" key="2">
    <source>
        <dbReference type="Proteomes" id="UP000268014"/>
    </source>
</evidence>
<dbReference type="AlphaFoldDB" id="A0A3P7XS05"/>
<protein>
    <submittedName>
        <fullName evidence="1">Uncharacterized protein</fullName>
    </submittedName>
</protein>
<reference evidence="1 2" key="1">
    <citation type="submission" date="2018-11" db="EMBL/GenBank/DDBJ databases">
        <authorList>
            <consortium name="Pathogen Informatics"/>
        </authorList>
    </citation>
    <scope>NUCLEOTIDE SEQUENCE [LARGE SCALE GENOMIC DNA]</scope>
    <source>
        <strain evidence="1 2">MHpl1</strain>
    </source>
</reference>
<gene>
    <name evidence="1" type="ORF">HPLM_LOCUS19440</name>
</gene>
<proteinExistence type="predicted"/>